<gene>
    <name evidence="3" type="ORF">KSF_043630</name>
</gene>
<dbReference type="AlphaFoldDB" id="A0A8J3N3L2"/>
<dbReference type="EMBL" id="BNJK01000001">
    <property type="protein sequence ID" value="GHO94315.1"/>
    <property type="molecule type" value="Genomic_DNA"/>
</dbReference>
<feature type="coiled-coil region" evidence="1">
    <location>
        <begin position="102"/>
        <end position="129"/>
    </location>
</feature>
<dbReference type="InterPro" id="IPR036388">
    <property type="entry name" value="WH-like_DNA-bd_sf"/>
</dbReference>
<evidence type="ECO:0000313" key="4">
    <source>
        <dbReference type="Proteomes" id="UP000597444"/>
    </source>
</evidence>
<evidence type="ECO:0000256" key="1">
    <source>
        <dbReference type="SAM" id="Coils"/>
    </source>
</evidence>
<sequence>MHGYELNQQIKARSISAWAAVGLSSIYQTLEKLVAEESLSAHDEPNPGQGSSYRTIYTLTDAGRERLYQMARTALASIEHQRFDYDVGVGVALTHLSTVEVLPALERRREAMRQQLERASAACQWAENMLGAWAVLDHQRRALTMELEWLDGLIERLRHLN</sequence>
<organism evidence="3 4">
    <name type="scientific">Reticulibacter mediterranei</name>
    <dbReference type="NCBI Taxonomy" id="2778369"/>
    <lineage>
        <taxon>Bacteria</taxon>
        <taxon>Bacillati</taxon>
        <taxon>Chloroflexota</taxon>
        <taxon>Ktedonobacteria</taxon>
        <taxon>Ktedonobacterales</taxon>
        <taxon>Reticulibacteraceae</taxon>
        <taxon>Reticulibacter</taxon>
    </lineage>
</organism>
<feature type="domain" description="Transcription regulator PadR N-terminal" evidence="2">
    <location>
        <begin position="1"/>
        <end position="67"/>
    </location>
</feature>
<dbReference type="PANTHER" id="PTHR43252:SF6">
    <property type="entry name" value="NEGATIVE TRANSCRIPTION REGULATOR PADR"/>
    <property type="match status" value="1"/>
</dbReference>
<proteinExistence type="predicted"/>
<dbReference type="SUPFAM" id="SSF46785">
    <property type="entry name" value="Winged helix' DNA-binding domain"/>
    <property type="match status" value="1"/>
</dbReference>
<keyword evidence="4" id="KW-1185">Reference proteome</keyword>
<dbReference type="Pfam" id="PF03551">
    <property type="entry name" value="PadR"/>
    <property type="match status" value="1"/>
</dbReference>
<evidence type="ECO:0000313" key="3">
    <source>
        <dbReference type="EMBL" id="GHO94315.1"/>
    </source>
</evidence>
<protein>
    <recommendedName>
        <fullName evidence="2">Transcription regulator PadR N-terminal domain-containing protein</fullName>
    </recommendedName>
</protein>
<reference evidence="3" key="1">
    <citation type="submission" date="2020-10" db="EMBL/GenBank/DDBJ databases">
        <title>Taxonomic study of unclassified bacteria belonging to the class Ktedonobacteria.</title>
        <authorList>
            <person name="Yabe S."/>
            <person name="Wang C.M."/>
            <person name="Zheng Y."/>
            <person name="Sakai Y."/>
            <person name="Cavaletti L."/>
            <person name="Monciardini P."/>
            <person name="Donadio S."/>
        </authorList>
    </citation>
    <scope>NUCLEOTIDE SEQUENCE</scope>
    <source>
        <strain evidence="3">ID150040</strain>
    </source>
</reference>
<dbReference type="InterPro" id="IPR036390">
    <property type="entry name" value="WH_DNA-bd_sf"/>
</dbReference>
<dbReference type="InterPro" id="IPR005149">
    <property type="entry name" value="Tscrpt_reg_PadR_N"/>
</dbReference>
<evidence type="ECO:0000259" key="2">
    <source>
        <dbReference type="Pfam" id="PF03551"/>
    </source>
</evidence>
<comment type="caution">
    <text evidence="3">The sequence shown here is derived from an EMBL/GenBank/DDBJ whole genome shotgun (WGS) entry which is preliminary data.</text>
</comment>
<keyword evidence="1" id="KW-0175">Coiled coil</keyword>
<dbReference type="Gene3D" id="1.10.10.10">
    <property type="entry name" value="Winged helix-like DNA-binding domain superfamily/Winged helix DNA-binding domain"/>
    <property type="match status" value="1"/>
</dbReference>
<dbReference type="PANTHER" id="PTHR43252">
    <property type="entry name" value="TRANSCRIPTIONAL REGULATOR YQJI"/>
    <property type="match status" value="1"/>
</dbReference>
<dbReference type="Proteomes" id="UP000597444">
    <property type="component" value="Unassembled WGS sequence"/>
</dbReference>
<name>A0A8J3N3L2_9CHLR</name>
<accession>A0A8J3N3L2</accession>